<feature type="signal peptide" evidence="1">
    <location>
        <begin position="1"/>
        <end position="18"/>
    </location>
</feature>
<evidence type="ECO:0000256" key="1">
    <source>
        <dbReference type="SAM" id="SignalP"/>
    </source>
</evidence>
<keyword evidence="1" id="KW-0732">Signal</keyword>
<reference evidence="2 3" key="1">
    <citation type="submission" date="2019-02" db="EMBL/GenBank/DDBJ databases">
        <title>Genome sequencing of the rare red list fungi Antrodiella citrinella (Flaviporus citrinellus).</title>
        <authorList>
            <person name="Buettner E."/>
            <person name="Kellner H."/>
        </authorList>
    </citation>
    <scope>NUCLEOTIDE SEQUENCE [LARGE SCALE GENOMIC DNA]</scope>
    <source>
        <strain evidence="2 3">DSM 108506</strain>
    </source>
</reference>
<sequence length="150" mass="17271">PRLTLTTPLLTPLRGVLLLEYPHCWVGYFCVQEPVWCISALGKTKQEFVDVNGVYEEVMGVAKGDYKQLEEDWANPLRRLLMRPLGRKYAEIQDQISDIVALRKATAKPVEERIVLVQAAIRDKVYEREFGILTFESFMGCLEPQLEEKI</sequence>
<accession>A0A4S4LYS9</accession>
<dbReference type="AlphaFoldDB" id="A0A4S4LYS9"/>
<feature type="non-terminal residue" evidence="2">
    <location>
        <position position="1"/>
    </location>
</feature>
<protein>
    <submittedName>
        <fullName evidence="2">Uncharacterized protein</fullName>
    </submittedName>
</protein>
<organism evidence="2 3">
    <name type="scientific">Antrodiella citrinella</name>
    <dbReference type="NCBI Taxonomy" id="2447956"/>
    <lineage>
        <taxon>Eukaryota</taxon>
        <taxon>Fungi</taxon>
        <taxon>Dikarya</taxon>
        <taxon>Basidiomycota</taxon>
        <taxon>Agaricomycotina</taxon>
        <taxon>Agaricomycetes</taxon>
        <taxon>Polyporales</taxon>
        <taxon>Steccherinaceae</taxon>
        <taxon>Antrodiella</taxon>
    </lineage>
</organism>
<name>A0A4S4LYS9_9APHY</name>
<feature type="chain" id="PRO_5020560324" evidence="1">
    <location>
        <begin position="19"/>
        <end position="150"/>
    </location>
</feature>
<dbReference type="EMBL" id="SGPM01000625">
    <property type="protein sequence ID" value="THH17856.1"/>
    <property type="molecule type" value="Genomic_DNA"/>
</dbReference>
<dbReference type="Proteomes" id="UP000308730">
    <property type="component" value="Unassembled WGS sequence"/>
</dbReference>
<gene>
    <name evidence="2" type="ORF">EUX98_g9046</name>
</gene>
<proteinExistence type="predicted"/>
<evidence type="ECO:0000313" key="3">
    <source>
        <dbReference type="Proteomes" id="UP000308730"/>
    </source>
</evidence>
<comment type="caution">
    <text evidence="2">The sequence shown here is derived from an EMBL/GenBank/DDBJ whole genome shotgun (WGS) entry which is preliminary data.</text>
</comment>
<keyword evidence="3" id="KW-1185">Reference proteome</keyword>
<evidence type="ECO:0000313" key="2">
    <source>
        <dbReference type="EMBL" id="THH17856.1"/>
    </source>
</evidence>